<evidence type="ECO:0000256" key="8">
    <source>
        <dbReference type="ARBA" id="ARBA00072274"/>
    </source>
</evidence>
<dbReference type="GO" id="GO:0005737">
    <property type="term" value="C:cytoplasm"/>
    <property type="evidence" value="ECO:0007669"/>
    <property type="project" value="UniProtKB-SubCell"/>
</dbReference>
<comment type="caution">
    <text evidence="15">The sequence shown here is derived from an EMBL/GenBank/DDBJ whole genome shotgun (WGS) entry which is preliminary data.</text>
</comment>
<dbReference type="InterPro" id="IPR000740">
    <property type="entry name" value="GrpE"/>
</dbReference>
<evidence type="ECO:0000313" key="15">
    <source>
        <dbReference type="EMBL" id="EAQ77044.1"/>
    </source>
</evidence>
<dbReference type="GO" id="GO:0051087">
    <property type="term" value="F:protein-folding chaperone binding"/>
    <property type="evidence" value="ECO:0007669"/>
    <property type="project" value="InterPro"/>
</dbReference>
<dbReference type="SUPFAM" id="SSF51064">
    <property type="entry name" value="Head domain of nucleotide exchange factor GrpE"/>
    <property type="match status" value="1"/>
</dbReference>
<dbReference type="GO" id="GO:0051082">
    <property type="term" value="F:unfolded protein binding"/>
    <property type="evidence" value="ECO:0007669"/>
    <property type="project" value="TreeGrafter"/>
</dbReference>
<evidence type="ECO:0000256" key="3">
    <source>
        <dbReference type="ARBA" id="ARBA00011738"/>
    </source>
</evidence>
<dbReference type="STRING" id="314230.DSM3645_04310"/>
<dbReference type="eggNOG" id="COG0576">
    <property type="taxonomic scope" value="Bacteria"/>
</dbReference>
<evidence type="ECO:0000256" key="6">
    <source>
        <dbReference type="ARBA" id="ARBA00023186"/>
    </source>
</evidence>
<dbReference type="SUPFAM" id="SSF58014">
    <property type="entry name" value="Coiled-coil domain of nucleotide exchange factor GrpE"/>
    <property type="match status" value="1"/>
</dbReference>
<evidence type="ECO:0000256" key="7">
    <source>
        <dbReference type="ARBA" id="ARBA00053401"/>
    </source>
</evidence>
<comment type="subcellular location">
    <subcellularLocation>
        <location evidence="1 10">Cytoplasm</location>
    </subcellularLocation>
</comment>
<protein>
    <recommendedName>
        <fullName evidence="8 10">Protein GrpE</fullName>
    </recommendedName>
    <alternativeName>
        <fullName evidence="9 10">HSP-70 cofactor</fullName>
    </alternativeName>
</protein>
<dbReference type="HAMAP" id="MF_01151">
    <property type="entry name" value="GrpE"/>
    <property type="match status" value="1"/>
</dbReference>
<evidence type="ECO:0000256" key="1">
    <source>
        <dbReference type="ARBA" id="ARBA00004496"/>
    </source>
</evidence>
<evidence type="ECO:0000256" key="14">
    <source>
        <dbReference type="SAM" id="MobiDB-lite"/>
    </source>
</evidence>
<evidence type="ECO:0000256" key="11">
    <source>
        <dbReference type="RuleBase" id="RU000639"/>
    </source>
</evidence>
<dbReference type="Pfam" id="PF01025">
    <property type="entry name" value="GrpE"/>
    <property type="match status" value="1"/>
</dbReference>
<evidence type="ECO:0000256" key="5">
    <source>
        <dbReference type="ARBA" id="ARBA00023016"/>
    </source>
</evidence>
<evidence type="ECO:0000256" key="13">
    <source>
        <dbReference type="SAM" id="Coils"/>
    </source>
</evidence>
<dbReference type="PROSITE" id="PS01071">
    <property type="entry name" value="GRPE"/>
    <property type="match status" value="1"/>
</dbReference>
<organism evidence="15 16">
    <name type="scientific">Blastopirellula marina DSM 3645</name>
    <dbReference type="NCBI Taxonomy" id="314230"/>
    <lineage>
        <taxon>Bacteria</taxon>
        <taxon>Pseudomonadati</taxon>
        <taxon>Planctomycetota</taxon>
        <taxon>Planctomycetia</taxon>
        <taxon>Pirellulales</taxon>
        <taxon>Pirellulaceae</taxon>
        <taxon>Blastopirellula</taxon>
    </lineage>
</organism>
<dbReference type="GO" id="GO:0042803">
    <property type="term" value="F:protein homodimerization activity"/>
    <property type="evidence" value="ECO:0007669"/>
    <property type="project" value="InterPro"/>
</dbReference>
<dbReference type="PRINTS" id="PR00773">
    <property type="entry name" value="GRPEPROTEIN"/>
</dbReference>
<accession>A4A2H7</accession>
<dbReference type="NCBIfam" id="NF010738">
    <property type="entry name" value="PRK14140.1"/>
    <property type="match status" value="1"/>
</dbReference>
<dbReference type="AlphaFoldDB" id="A4A2H7"/>
<comment type="similarity">
    <text evidence="2 10 12">Belongs to the GrpE family.</text>
</comment>
<keyword evidence="6 10" id="KW-0143">Chaperone</keyword>
<keyword evidence="5 10" id="KW-0346">Stress response</keyword>
<dbReference type="EMBL" id="AANZ01000045">
    <property type="protein sequence ID" value="EAQ77044.1"/>
    <property type="molecule type" value="Genomic_DNA"/>
</dbReference>
<evidence type="ECO:0000256" key="4">
    <source>
        <dbReference type="ARBA" id="ARBA00022490"/>
    </source>
</evidence>
<dbReference type="GO" id="GO:0000774">
    <property type="term" value="F:adenyl-nucleotide exchange factor activity"/>
    <property type="evidence" value="ECO:0007669"/>
    <property type="project" value="InterPro"/>
</dbReference>
<dbReference type="HOGENOM" id="CLU_057217_0_2_0"/>
<dbReference type="PANTHER" id="PTHR21237">
    <property type="entry name" value="GRPE PROTEIN"/>
    <property type="match status" value="1"/>
</dbReference>
<feature type="coiled-coil region" evidence="13">
    <location>
        <begin position="35"/>
        <end position="76"/>
    </location>
</feature>
<dbReference type="InterPro" id="IPR013805">
    <property type="entry name" value="GrpE_CC"/>
</dbReference>
<dbReference type="Gene3D" id="3.90.20.20">
    <property type="match status" value="1"/>
</dbReference>
<dbReference type="FunFam" id="2.30.22.10:FF:000001">
    <property type="entry name" value="Protein GrpE"/>
    <property type="match status" value="1"/>
</dbReference>
<keyword evidence="13" id="KW-0175">Coiled coil</keyword>
<comment type="function">
    <text evidence="7 10 11">Participates actively in the response to hyperosmotic and heat shock by preventing the aggregation of stress-denatured proteins, in association with DnaK and GrpE. It is the nucleotide exchange factor for DnaK and may function as a thermosensor. Unfolded proteins bind initially to DnaJ; upon interaction with the DnaJ-bound protein, DnaK hydrolyzes its bound ATP, resulting in the formation of a stable complex. GrpE releases ADP from DnaK; ATP binding to DnaK triggers the release of the substrate protein, thus completing the reaction cycle. Several rounds of ATP-dependent interactions between DnaJ, DnaK and GrpE are required for fully efficient folding.</text>
</comment>
<feature type="region of interest" description="Disordered" evidence="14">
    <location>
        <begin position="1"/>
        <end position="21"/>
    </location>
</feature>
<sequence length="198" mass="21370">MSNESSPSPEEKPLNVFDSDALQEDVGALDEALADDSLDGEANKLRNDLAGAERRILLAQADMENLRKRMRREVEDTVKYADVPLITDLLPVIDNLNRALDSAGQSQEAAGIVTGVKMVAQSMLDVLARRGCKTIEALGQPFDPNRHDAILQQPSDEVPSGHVLMVTQSGYQLHDRVIRPAQVIVSTGSPAAAEGESS</sequence>
<dbReference type="InterPro" id="IPR009012">
    <property type="entry name" value="GrpE_head"/>
</dbReference>
<gene>
    <name evidence="10" type="primary">grpE</name>
    <name evidence="15" type="ORF">DSM3645_04310</name>
</gene>
<evidence type="ECO:0000256" key="9">
    <source>
        <dbReference type="ARBA" id="ARBA00076414"/>
    </source>
</evidence>
<keyword evidence="4 10" id="KW-0963">Cytoplasm</keyword>
<comment type="subunit">
    <text evidence="3 10">Homodimer.</text>
</comment>
<reference evidence="15 16" key="1">
    <citation type="submission" date="2006-02" db="EMBL/GenBank/DDBJ databases">
        <authorList>
            <person name="Amann R."/>
            <person name="Ferriera S."/>
            <person name="Johnson J."/>
            <person name="Kravitz S."/>
            <person name="Halpern A."/>
            <person name="Remington K."/>
            <person name="Beeson K."/>
            <person name="Tran B."/>
            <person name="Rogers Y.-H."/>
            <person name="Friedman R."/>
            <person name="Venter J.C."/>
        </authorList>
    </citation>
    <scope>NUCLEOTIDE SEQUENCE [LARGE SCALE GENOMIC DNA]</scope>
    <source>
        <strain evidence="15 16">DSM 3645</strain>
    </source>
</reference>
<name>A4A2H7_9BACT</name>
<evidence type="ECO:0000256" key="12">
    <source>
        <dbReference type="RuleBase" id="RU004478"/>
    </source>
</evidence>
<evidence type="ECO:0000256" key="10">
    <source>
        <dbReference type="HAMAP-Rule" id="MF_01151"/>
    </source>
</evidence>
<proteinExistence type="inferred from homology"/>
<dbReference type="CDD" id="cd00446">
    <property type="entry name" value="GrpE"/>
    <property type="match status" value="1"/>
</dbReference>
<dbReference type="Proteomes" id="UP000004358">
    <property type="component" value="Unassembled WGS sequence"/>
</dbReference>
<evidence type="ECO:0000313" key="16">
    <source>
        <dbReference type="Proteomes" id="UP000004358"/>
    </source>
</evidence>
<dbReference type="GO" id="GO:0006457">
    <property type="term" value="P:protein folding"/>
    <property type="evidence" value="ECO:0007669"/>
    <property type="project" value="InterPro"/>
</dbReference>
<dbReference type="Gene3D" id="2.30.22.10">
    <property type="entry name" value="Head domain of nucleotide exchange factor GrpE"/>
    <property type="match status" value="1"/>
</dbReference>
<dbReference type="PANTHER" id="PTHR21237:SF23">
    <property type="entry name" value="GRPE PROTEIN HOMOLOG, MITOCHONDRIAL"/>
    <property type="match status" value="1"/>
</dbReference>
<dbReference type="RefSeq" id="WP_002654456.1">
    <property type="nucleotide sequence ID" value="NZ_CH672377.1"/>
</dbReference>
<evidence type="ECO:0000256" key="2">
    <source>
        <dbReference type="ARBA" id="ARBA00009054"/>
    </source>
</evidence>